<feature type="region of interest" description="Disordered" evidence="4">
    <location>
        <begin position="86"/>
        <end position="106"/>
    </location>
</feature>
<dbReference type="Proteomes" id="UP000092321">
    <property type="component" value="Unassembled WGS sequence"/>
</dbReference>
<dbReference type="Gene3D" id="2.40.50.880">
    <property type="match status" value="1"/>
</dbReference>
<dbReference type="Gene3D" id="2.40.50.140">
    <property type="entry name" value="Nucleic acid-binding proteins"/>
    <property type="match status" value="1"/>
</dbReference>
<evidence type="ECO:0000256" key="4">
    <source>
        <dbReference type="SAM" id="MobiDB-lite"/>
    </source>
</evidence>
<dbReference type="AlphaFoldDB" id="A0A1B7TBE6"/>
<dbReference type="SUPFAM" id="SSF50249">
    <property type="entry name" value="Nucleic acid-binding proteins"/>
    <property type="match status" value="1"/>
</dbReference>
<dbReference type="GO" id="GO:0005730">
    <property type="term" value="C:nucleolus"/>
    <property type="evidence" value="ECO:0007669"/>
    <property type="project" value="UniProtKB-SubCell"/>
</dbReference>
<evidence type="ECO:0000256" key="3">
    <source>
        <dbReference type="ARBA" id="ARBA00022835"/>
    </source>
</evidence>
<comment type="subcellular location">
    <subcellularLocation>
        <location evidence="1">Nucleus</location>
        <location evidence="1">Nucleolus</location>
    </subcellularLocation>
</comment>
<evidence type="ECO:0000259" key="5">
    <source>
        <dbReference type="Pfam" id="PF10447"/>
    </source>
</evidence>
<dbReference type="OrthoDB" id="440760at2759"/>
<dbReference type="GO" id="GO:0006396">
    <property type="term" value="P:RNA processing"/>
    <property type="evidence" value="ECO:0007669"/>
    <property type="project" value="InterPro"/>
</dbReference>
<sequence>MSDLILNILLDKKDKLIYPGDILAPIYDIPKDSNDNEQNKSALILFHEGKGSHIDDYIFNNIKNKVVVASRRGYIQITEYVPPKLSSLLDPSQSQETTGSDKKETEDDRKLIEYSINIVPFNQDSEVNEDLQVNLPREGDIVLARITKINTSAKAILEILALENTALPKDSGIGSNGSFVSSSTGGTSQLSYSISKVTSDLGEKFEAVLNSKDVRSTERDSVNLADFFQTGDIVRCKVLSIGDSNFYYLSTMGNDLGVIFTRSHGGIGELMYPLDWNTCFGPFTGTEENRKMAKPF</sequence>
<dbReference type="GO" id="GO:0000176">
    <property type="term" value="C:nuclear exosome (RNase complex)"/>
    <property type="evidence" value="ECO:0007669"/>
    <property type="project" value="TreeGrafter"/>
</dbReference>
<dbReference type="InterPro" id="IPR012340">
    <property type="entry name" value="NA-bd_OB-fold"/>
</dbReference>
<organism evidence="6 7">
    <name type="scientific">Hanseniaspora valbyensis NRRL Y-1626</name>
    <dbReference type="NCBI Taxonomy" id="766949"/>
    <lineage>
        <taxon>Eukaryota</taxon>
        <taxon>Fungi</taxon>
        <taxon>Dikarya</taxon>
        <taxon>Ascomycota</taxon>
        <taxon>Saccharomycotina</taxon>
        <taxon>Saccharomycetes</taxon>
        <taxon>Saccharomycodales</taxon>
        <taxon>Saccharomycodaceae</taxon>
        <taxon>Hanseniaspora</taxon>
    </lineage>
</organism>
<evidence type="ECO:0000256" key="1">
    <source>
        <dbReference type="ARBA" id="ARBA00004604"/>
    </source>
</evidence>
<dbReference type="PANTHER" id="PTHR12686:SF8">
    <property type="entry name" value="EXOSOME COMPLEX COMPONENT CSL4"/>
    <property type="match status" value="1"/>
</dbReference>
<dbReference type="InterPro" id="IPR019495">
    <property type="entry name" value="EXOSC1_C"/>
</dbReference>
<keyword evidence="3" id="KW-0271">Exosome</keyword>
<keyword evidence="7" id="KW-1185">Reference proteome</keyword>
<gene>
    <name evidence="6" type="ORF">HANVADRAFT_25909</name>
</gene>
<evidence type="ECO:0000256" key="2">
    <source>
        <dbReference type="ARBA" id="ARBA00022490"/>
    </source>
</evidence>
<keyword evidence="2" id="KW-0963">Cytoplasm</keyword>
<feature type="compositionally biased region" description="Polar residues" evidence="4">
    <location>
        <begin position="89"/>
        <end position="98"/>
    </location>
</feature>
<protein>
    <recommendedName>
        <fullName evidence="5">Exosome complex component CSL4 C-terminal domain-containing protein</fullName>
    </recommendedName>
</protein>
<dbReference type="GO" id="GO:0003723">
    <property type="term" value="F:RNA binding"/>
    <property type="evidence" value="ECO:0007669"/>
    <property type="project" value="InterPro"/>
</dbReference>
<dbReference type="GO" id="GO:0005737">
    <property type="term" value="C:cytoplasm"/>
    <property type="evidence" value="ECO:0007669"/>
    <property type="project" value="TreeGrafter"/>
</dbReference>
<dbReference type="InterPro" id="IPR039771">
    <property type="entry name" value="Csl4"/>
</dbReference>
<evidence type="ECO:0000313" key="7">
    <source>
        <dbReference type="Proteomes" id="UP000092321"/>
    </source>
</evidence>
<comment type="caution">
    <text evidence="6">The sequence shown here is derived from an EMBL/GenBank/DDBJ whole genome shotgun (WGS) entry which is preliminary data.</text>
</comment>
<accession>A0A1B7TBE6</accession>
<evidence type="ECO:0000313" key="6">
    <source>
        <dbReference type="EMBL" id="OBA26061.1"/>
    </source>
</evidence>
<dbReference type="EMBL" id="LXPE01000025">
    <property type="protein sequence ID" value="OBA26061.1"/>
    <property type="molecule type" value="Genomic_DNA"/>
</dbReference>
<dbReference type="Pfam" id="PF10447">
    <property type="entry name" value="EXOSC1"/>
    <property type="match status" value="1"/>
</dbReference>
<proteinExistence type="predicted"/>
<feature type="domain" description="Exosome complex component CSL4 C-terminal" evidence="5">
    <location>
        <begin position="135"/>
        <end position="241"/>
    </location>
</feature>
<name>A0A1B7TBE6_9ASCO</name>
<dbReference type="PANTHER" id="PTHR12686">
    <property type="entry name" value="3'-5' EXORIBONUCLEASE CSL4-RELATED"/>
    <property type="match status" value="1"/>
</dbReference>
<reference evidence="7" key="1">
    <citation type="journal article" date="2016" name="Proc. Natl. Acad. Sci. U.S.A.">
        <title>Comparative genomics of biotechnologically important yeasts.</title>
        <authorList>
            <person name="Riley R."/>
            <person name="Haridas S."/>
            <person name="Wolfe K.H."/>
            <person name="Lopes M.R."/>
            <person name="Hittinger C.T."/>
            <person name="Goeker M."/>
            <person name="Salamov A.A."/>
            <person name="Wisecaver J.H."/>
            <person name="Long T.M."/>
            <person name="Calvey C.H."/>
            <person name="Aerts A.L."/>
            <person name="Barry K.W."/>
            <person name="Choi C."/>
            <person name="Clum A."/>
            <person name="Coughlan A.Y."/>
            <person name="Deshpande S."/>
            <person name="Douglass A.P."/>
            <person name="Hanson S.J."/>
            <person name="Klenk H.-P."/>
            <person name="LaButti K.M."/>
            <person name="Lapidus A."/>
            <person name="Lindquist E.A."/>
            <person name="Lipzen A.M."/>
            <person name="Meier-Kolthoff J.P."/>
            <person name="Ohm R.A."/>
            <person name="Otillar R.P."/>
            <person name="Pangilinan J.L."/>
            <person name="Peng Y."/>
            <person name="Rokas A."/>
            <person name="Rosa C.A."/>
            <person name="Scheuner C."/>
            <person name="Sibirny A.A."/>
            <person name="Slot J.C."/>
            <person name="Stielow J.B."/>
            <person name="Sun H."/>
            <person name="Kurtzman C.P."/>
            <person name="Blackwell M."/>
            <person name="Grigoriev I.V."/>
            <person name="Jeffries T.W."/>
        </authorList>
    </citation>
    <scope>NUCLEOTIDE SEQUENCE [LARGE SCALE GENOMIC DNA]</scope>
    <source>
        <strain evidence="7">NRRL Y-1626</strain>
    </source>
</reference>